<sequence>MCLGKTNSHRCCKGPRTEQKKDICSWTRMEGTSSGGGTKNKRKKGCNTRTSQEVTNPSTTLALGRFTAEF</sequence>
<dbReference type="AlphaFoldDB" id="A0A7N0VG27"/>
<dbReference type="Proteomes" id="UP000594263">
    <property type="component" value="Unplaced"/>
</dbReference>
<dbReference type="EnsemblPlants" id="Kaladp0637s0001.1.v1.1">
    <property type="protein sequence ID" value="Kaladp0637s0001.1.v1.1.CDS.1"/>
    <property type="gene ID" value="Kaladp0637s0001.v1.1"/>
</dbReference>
<dbReference type="Gramene" id="Kaladp0637s0001.1.v1.1">
    <property type="protein sequence ID" value="Kaladp0637s0001.1.v1.1.CDS.1"/>
    <property type="gene ID" value="Kaladp0637s0001.v1.1"/>
</dbReference>
<feature type="region of interest" description="Disordered" evidence="1">
    <location>
        <begin position="28"/>
        <end position="58"/>
    </location>
</feature>
<reference evidence="2" key="1">
    <citation type="submission" date="2021-01" db="UniProtKB">
        <authorList>
            <consortium name="EnsemblPlants"/>
        </authorList>
    </citation>
    <scope>IDENTIFICATION</scope>
</reference>
<evidence type="ECO:0000313" key="3">
    <source>
        <dbReference type="Proteomes" id="UP000594263"/>
    </source>
</evidence>
<feature type="compositionally biased region" description="Polar residues" evidence="1">
    <location>
        <begin position="47"/>
        <end position="58"/>
    </location>
</feature>
<accession>A0A7N0VG27</accession>
<organism evidence="2 3">
    <name type="scientific">Kalanchoe fedtschenkoi</name>
    <name type="common">Lavender scallops</name>
    <name type="synonym">South American air plant</name>
    <dbReference type="NCBI Taxonomy" id="63787"/>
    <lineage>
        <taxon>Eukaryota</taxon>
        <taxon>Viridiplantae</taxon>
        <taxon>Streptophyta</taxon>
        <taxon>Embryophyta</taxon>
        <taxon>Tracheophyta</taxon>
        <taxon>Spermatophyta</taxon>
        <taxon>Magnoliopsida</taxon>
        <taxon>eudicotyledons</taxon>
        <taxon>Gunneridae</taxon>
        <taxon>Pentapetalae</taxon>
        <taxon>Saxifragales</taxon>
        <taxon>Crassulaceae</taxon>
        <taxon>Kalanchoe</taxon>
    </lineage>
</organism>
<protein>
    <submittedName>
        <fullName evidence="2">Uncharacterized protein</fullName>
    </submittedName>
</protein>
<keyword evidence="3" id="KW-1185">Reference proteome</keyword>
<proteinExistence type="predicted"/>
<evidence type="ECO:0000313" key="2">
    <source>
        <dbReference type="EnsemblPlants" id="Kaladp0637s0001.1.v1.1.CDS.1"/>
    </source>
</evidence>
<evidence type="ECO:0000256" key="1">
    <source>
        <dbReference type="SAM" id="MobiDB-lite"/>
    </source>
</evidence>
<name>A0A7N0VG27_KALFE</name>